<dbReference type="Gene3D" id="3.30.420.40">
    <property type="match status" value="1"/>
</dbReference>
<dbReference type="Gene3D" id="3.90.640.10">
    <property type="entry name" value="Actin, Chain A, domain 4"/>
    <property type="match status" value="1"/>
</dbReference>
<evidence type="ECO:0000256" key="2">
    <source>
        <dbReference type="RuleBase" id="RU000487"/>
    </source>
</evidence>
<organism evidence="3 4">
    <name type="scientific">Prorocentrum cordatum</name>
    <dbReference type="NCBI Taxonomy" id="2364126"/>
    <lineage>
        <taxon>Eukaryota</taxon>
        <taxon>Sar</taxon>
        <taxon>Alveolata</taxon>
        <taxon>Dinophyceae</taxon>
        <taxon>Prorocentrales</taxon>
        <taxon>Prorocentraceae</taxon>
        <taxon>Prorocentrum</taxon>
    </lineage>
</organism>
<dbReference type="InterPro" id="IPR043129">
    <property type="entry name" value="ATPase_NBD"/>
</dbReference>
<comment type="catalytic activity">
    <reaction evidence="1">
        <text>ATP + H2O = ADP + phosphate + H(+)</text>
        <dbReference type="Rhea" id="RHEA:13065"/>
        <dbReference type="ChEBI" id="CHEBI:15377"/>
        <dbReference type="ChEBI" id="CHEBI:15378"/>
        <dbReference type="ChEBI" id="CHEBI:30616"/>
        <dbReference type="ChEBI" id="CHEBI:43474"/>
        <dbReference type="ChEBI" id="CHEBI:456216"/>
    </reaction>
</comment>
<dbReference type="EMBL" id="CAUYUJ010015334">
    <property type="protein sequence ID" value="CAK0852695.1"/>
    <property type="molecule type" value="Genomic_DNA"/>
</dbReference>
<dbReference type="SMART" id="SM00268">
    <property type="entry name" value="ACTIN"/>
    <property type="match status" value="1"/>
</dbReference>
<comment type="caution">
    <text evidence="3">The sequence shown here is derived from an EMBL/GenBank/DDBJ whole genome shotgun (WGS) entry which is preliminary data.</text>
</comment>
<proteinExistence type="inferred from homology"/>
<comment type="similarity">
    <text evidence="2">Belongs to the actin family.</text>
</comment>
<evidence type="ECO:0000256" key="1">
    <source>
        <dbReference type="ARBA" id="ARBA00049360"/>
    </source>
</evidence>
<evidence type="ECO:0000313" key="4">
    <source>
        <dbReference type="Proteomes" id="UP001189429"/>
    </source>
</evidence>
<protein>
    <recommendedName>
        <fullName evidence="5">Actin</fullName>
    </recommendedName>
</protein>
<dbReference type="SUPFAM" id="SSF53067">
    <property type="entry name" value="Actin-like ATPase domain"/>
    <property type="match status" value="2"/>
</dbReference>
<keyword evidence="4" id="KW-1185">Reference proteome</keyword>
<evidence type="ECO:0008006" key="5">
    <source>
        <dbReference type="Google" id="ProtNLM"/>
    </source>
</evidence>
<dbReference type="Proteomes" id="UP001189429">
    <property type="component" value="Unassembled WGS sequence"/>
</dbReference>
<reference evidence="3" key="1">
    <citation type="submission" date="2023-10" db="EMBL/GenBank/DDBJ databases">
        <authorList>
            <person name="Chen Y."/>
            <person name="Shah S."/>
            <person name="Dougan E. K."/>
            <person name="Thang M."/>
            <person name="Chan C."/>
        </authorList>
    </citation>
    <scope>NUCLEOTIDE SEQUENCE [LARGE SCALE GENOMIC DNA]</scope>
</reference>
<dbReference type="PANTHER" id="PTHR11937">
    <property type="entry name" value="ACTIN"/>
    <property type="match status" value="1"/>
</dbReference>
<accession>A0ABN9U1N1</accession>
<evidence type="ECO:0000313" key="3">
    <source>
        <dbReference type="EMBL" id="CAK0852695.1"/>
    </source>
</evidence>
<dbReference type="PRINTS" id="PR00190">
    <property type="entry name" value="ACTIN"/>
</dbReference>
<gene>
    <name evidence="3" type="ORF">PCOR1329_LOCUS44402</name>
</gene>
<dbReference type="PROSITE" id="PS51257">
    <property type="entry name" value="PROKAR_LIPOPROTEIN"/>
    <property type="match status" value="1"/>
</dbReference>
<name>A0ABN9U1N1_9DINO</name>
<dbReference type="InterPro" id="IPR004000">
    <property type="entry name" value="Actin"/>
</dbReference>
<dbReference type="Pfam" id="PF00022">
    <property type="entry name" value="Actin"/>
    <property type="match status" value="1"/>
</dbReference>
<sequence length="284" mass="31548">MLGPVRVLGICLKPLNPYSHTPSYPAAAAMACQSMKGDILKAPSEITNRMQDSYECDEAQSKCGVLTLQYRIEYGLVTNWDDMEKLWHHTVCNELRVAPEEHPVPLTEAPLNLKPTRERTTQLMLETLTGPTIYAAFQAAPILHASGCTASIVRDSGDDVTHAVPIYEGHALPRAILRRDLAGRNLTDYLVRFLTECGSSFTITAEREVERDVKEKLCSGPLDVDAEMKTVAERSDKEKTYEPRVGSIITVYNVLFRYPELLFRPSSVGREASGVHDAVLQDLG</sequence>